<dbReference type="Pfam" id="PF01968">
    <property type="entry name" value="Hydantoinase_A"/>
    <property type="match status" value="1"/>
</dbReference>
<comment type="caution">
    <text evidence="4">The sequence shown here is derived from an EMBL/GenBank/DDBJ whole genome shotgun (WGS) entry which is preliminary data.</text>
</comment>
<dbReference type="SUPFAM" id="SSF53067">
    <property type="entry name" value="Actin-like ATPase domain"/>
    <property type="match status" value="1"/>
</dbReference>
<evidence type="ECO:0000313" key="5">
    <source>
        <dbReference type="Proteomes" id="UP000011599"/>
    </source>
</evidence>
<feature type="domain" description="Hydantoinase/oxoprolinase N-terminal" evidence="2">
    <location>
        <begin position="11"/>
        <end position="199"/>
    </location>
</feature>
<accession>L9VKN2</accession>
<dbReference type="Proteomes" id="UP000011599">
    <property type="component" value="Unassembled WGS sequence"/>
</dbReference>
<dbReference type="GO" id="GO:0017168">
    <property type="term" value="F:5-oxoprolinase (ATP-hydrolyzing) activity"/>
    <property type="evidence" value="ECO:0007669"/>
    <property type="project" value="TreeGrafter"/>
</dbReference>
<reference evidence="4 5" key="1">
    <citation type="journal article" date="2014" name="PLoS Genet.">
        <title>Phylogenetically driven sequencing of extremely halophilic archaea reveals strategies for static and dynamic osmo-response.</title>
        <authorList>
            <person name="Becker E.A."/>
            <person name="Seitzer P.M."/>
            <person name="Tritt A."/>
            <person name="Larsen D."/>
            <person name="Krusor M."/>
            <person name="Yao A.I."/>
            <person name="Wu D."/>
            <person name="Madern D."/>
            <person name="Eisen J.A."/>
            <person name="Darling A.E."/>
            <person name="Facciotti M.T."/>
        </authorList>
    </citation>
    <scope>NUCLEOTIDE SEQUENCE [LARGE SCALE GENOMIC DNA]</scope>
    <source>
        <strain evidence="4 5">GA33</strain>
    </source>
</reference>
<evidence type="ECO:0000259" key="3">
    <source>
        <dbReference type="Pfam" id="PF19278"/>
    </source>
</evidence>
<dbReference type="GO" id="GO:0006749">
    <property type="term" value="P:glutathione metabolic process"/>
    <property type="evidence" value="ECO:0007669"/>
    <property type="project" value="TreeGrafter"/>
</dbReference>
<feature type="domain" description="Acetophenone carboxylase-like C-terminal" evidence="3">
    <location>
        <begin position="524"/>
        <end position="712"/>
    </location>
</feature>
<dbReference type="Pfam" id="PF19278">
    <property type="entry name" value="Hydant_A_C"/>
    <property type="match status" value="1"/>
</dbReference>
<dbReference type="PATRIC" id="fig|1114856.3.peg.4014"/>
<dbReference type="InterPro" id="IPR008040">
    <property type="entry name" value="Hydant_A_N"/>
</dbReference>
<keyword evidence="5" id="KW-1185">Reference proteome</keyword>
<dbReference type="PANTHER" id="PTHR11365">
    <property type="entry name" value="5-OXOPROLINASE RELATED"/>
    <property type="match status" value="1"/>
</dbReference>
<dbReference type="STRING" id="1114856.GCA_000383975_04170"/>
<protein>
    <submittedName>
        <fullName evidence="4">Hydantoinase/oxoprolinase</fullName>
    </submittedName>
</protein>
<proteinExistence type="predicted"/>
<sequence length="715" mass="78308">MSVDEHQPEILAIDAGGTLTDTIVIDSDGGFTVGKAQTTPENEAEGFRDSIDDGLGYWDVSPDDTFPSLAAGIYSGTAMLNRLLEQEGEVGGIIVTAGQEDYLRTERARQTYTNYSYSDRLHSVTHQHTEPFIPKDLIRGVRERIDPLGREAIPLYEEEVRTAVDELLDEDINYLIFNFIYSYANDTHEQRAKEIAQEVMDERGKEVPLYLASEIQPVRGDFMRLNTVIAEAYAAEPSREQLHGVMDTCEDLGAEFELRVMAGHGGTISYSSERLASTLISGPIGGVIGADYVARHLDIDNLVCTDIGGTSFDLSLITDSSYSVDPEPTISRYLLNQSMVELNSIGAGTGSHVKIDPNSNRMEIGPESAGDQIGVCNVEGDVQQPTITDCDLLLGILNPDYFLGGDLELDKDAAKAAIEDQIASKLGVDAYDAAEGAVDLMESRLQNQVKAAVLGKGYSPVNYSLISYGGGGPVHAAQYVEDLHFQDVLVPAWAAAFSAFGCACGDYEYRYEATIDLPVGPDLEDEEKMDVAETLNEQWATLKEDIVEEFERSGYDAEDVTLDPEVRMQYQGQLNTLEVSAPTANITEPEELDQLVENFEEHYAKVYARSAASPELGYTITRAVGVGQVPIEKPQIPDVSLQDEEPPEAAAKGTREVYWNGDWQDASIWEMTELAAGNVIDGLSIIESPATTFVVPPNFTADLDSHRIFHLTQEN</sequence>
<dbReference type="InterPro" id="IPR002821">
    <property type="entry name" value="Hydantoinase_A"/>
</dbReference>
<dbReference type="eggNOG" id="arCOG01511">
    <property type="taxonomic scope" value="Archaea"/>
</dbReference>
<feature type="domain" description="Hydantoinase A/oxoprolinase" evidence="1">
    <location>
        <begin position="224"/>
        <end position="509"/>
    </location>
</feature>
<dbReference type="InterPro" id="IPR045079">
    <property type="entry name" value="Oxoprolinase-like"/>
</dbReference>
<dbReference type="EMBL" id="AOHW01000045">
    <property type="protein sequence ID" value="ELY37704.1"/>
    <property type="molecule type" value="Genomic_DNA"/>
</dbReference>
<dbReference type="AlphaFoldDB" id="L9VKN2"/>
<gene>
    <name evidence="4" type="ORF">C496_19390</name>
</gene>
<dbReference type="Pfam" id="PF05378">
    <property type="entry name" value="Hydant_A_N"/>
    <property type="match status" value="1"/>
</dbReference>
<evidence type="ECO:0000313" key="4">
    <source>
        <dbReference type="EMBL" id="ELY37704.1"/>
    </source>
</evidence>
<dbReference type="RefSeq" id="WP_006092009.1">
    <property type="nucleotide sequence ID" value="NZ_AOHW01000045.1"/>
</dbReference>
<evidence type="ECO:0000259" key="1">
    <source>
        <dbReference type="Pfam" id="PF01968"/>
    </source>
</evidence>
<name>L9VKN2_9EURY</name>
<evidence type="ECO:0000259" key="2">
    <source>
        <dbReference type="Pfam" id="PF05378"/>
    </source>
</evidence>
<dbReference type="InterPro" id="IPR049517">
    <property type="entry name" value="ACX-like_C"/>
</dbReference>
<dbReference type="OrthoDB" id="8261at2157"/>
<dbReference type="PANTHER" id="PTHR11365:SF23">
    <property type="entry name" value="HYPOTHETICAL 5-OXOPROLINASE (EUROFUNG)-RELATED"/>
    <property type="match status" value="1"/>
</dbReference>
<dbReference type="InterPro" id="IPR043129">
    <property type="entry name" value="ATPase_NBD"/>
</dbReference>
<dbReference type="GO" id="GO:0005829">
    <property type="term" value="C:cytosol"/>
    <property type="evidence" value="ECO:0007669"/>
    <property type="project" value="TreeGrafter"/>
</dbReference>
<organism evidence="4 5">
    <name type="scientific">Natronorubrum tibetense GA33</name>
    <dbReference type="NCBI Taxonomy" id="1114856"/>
    <lineage>
        <taxon>Archaea</taxon>
        <taxon>Methanobacteriati</taxon>
        <taxon>Methanobacteriota</taxon>
        <taxon>Stenosarchaea group</taxon>
        <taxon>Halobacteria</taxon>
        <taxon>Halobacteriales</taxon>
        <taxon>Natrialbaceae</taxon>
        <taxon>Natronorubrum</taxon>
    </lineage>
</organism>